<dbReference type="GO" id="GO:0000722">
    <property type="term" value="P:telomere maintenance via recombination"/>
    <property type="evidence" value="ECO:0007669"/>
    <property type="project" value="TreeGrafter"/>
</dbReference>
<sequence length="468" mass="52711">MSKLNSKKTGFASGIIAGKQTNAAGKYSDYELLRRVTLANLLFESDYYQPADEIMAQIENLCYKVTGQQIIDLALECRFEQKLRHTPLWLLILANDIHNANVKDAIARVANRPDMTMDLLQMLKARNGSYKMSKSVKKGLAKAFDQYDEYQIAKYRKSNMEVSLIDVVNLVHPKPTPENEKALKALVEDTLKPANTWEVALSQGADKKETFERMLTEKSLGSLAILRNLRNMTEAGLSRKTIREAITQVKSNWLTPLNFLAAQRNAPEYTAYINNAMENCFSQEKIAGTTILAIDVSGSMGQVTSSNSKFSRMDLAFAMAAVGSYIFEDLILVFTAGSDYSRKGKHMIWDSTKGLGIFKYYKKIYSELGGGGIFTYQLCEWLKEKGYAKDADRLVVISDSQDIDAQYGSKRKPDTAPYKTSYIIDISTHTHGIKTGNWTAEINGWSDRVFHYIKALENQNLLTEYVPE</sequence>
<dbReference type="GO" id="GO:0003720">
    <property type="term" value="F:telomerase activity"/>
    <property type="evidence" value="ECO:0007669"/>
    <property type="project" value="TreeGrafter"/>
</dbReference>
<dbReference type="InterPro" id="IPR008858">
    <property type="entry name" value="TROVE_dom"/>
</dbReference>
<dbReference type="GO" id="GO:0070034">
    <property type="term" value="F:telomerase RNA binding"/>
    <property type="evidence" value="ECO:0007669"/>
    <property type="project" value="TreeGrafter"/>
</dbReference>
<reference evidence="1 2" key="1">
    <citation type="submission" date="2018-06" db="EMBL/GenBank/DDBJ databases">
        <authorList>
            <consortium name="Pathogen Informatics"/>
            <person name="Doyle S."/>
        </authorList>
    </citation>
    <scope>NUCLEOTIDE SEQUENCE [LARGE SCALE GENOMIC DNA]</scope>
    <source>
        <strain evidence="1 2">NCTC10588</strain>
    </source>
</reference>
<dbReference type="PANTHER" id="PTHR44791">
    <property type="entry name" value="TELOMERASE PROTEIN COMPONENT 1 TEP1"/>
    <property type="match status" value="1"/>
</dbReference>
<dbReference type="InterPro" id="IPR052652">
    <property type="entry name" value="Telomerase_Complex_Comp"/>
</dbReference>
<organism evidence="1 2">
    <name type="scientific">Elizabethkingia anophelis</name>
    <dbReference type="NCBI Taxonomy" id="1117645"/>
    <lineage>
        <taxon>Bacteria</taxon>
        <taxon>Pseudomonadati</taxon>
        <taxon>Bacteroidota</taxon>
        <taxon>Flavobacteriia</taxon>
        <taxon>Flavobacteriales</taxon>
        <taxon>Weeksellaceae</taxon>
        <taxon>Elizabethkingia</taxon>
    </lineage>
</organism>
<protein>
    <submittedName>
        <fullName evidence="1">TROVE domain</fullName>
    </submittedName>
</protein>
<dbReference type="RefSeq" id="WP_024568277.1">
    <property type="nucleotide sequence ID" value="NZ_FTQZ01000011.1"/>
</dbReference>
<dbReference type="AlphaFoldDB" id="A0A7Z7LYX3"/>
<dbReference type="Gene3D" id="3.40.50.410">
    <property type="entry name" value="von Willebrand factor, type A domain"/>
    <property type="match status" value="1"/>
</dbReference>
<dbReference type="SUPFAM" id="SSF53300">
    <property type="entry name" value="vWA-like"/>
    <property type="match status" value="1"/>
</dbReference>
<proteinExistence type="predicted"/>
<gene>
    <name evidence="1" type="ORF">NCTC10588_02904</name>
</gene>
<name>A0A7Z7LYX3_9FLAO</name>
<dbReference type="InterPro" id="IPR036465">
    <property type="entry name" value="vWFA_dom_sf"/>
</dbReference>
<evidence type="ECO:0000313" key="1">
    <source>
        <dbReference type="EMBL" id="STD08868.1"/>
    </source>
</evidence>
<dbReference type="EMBL" id="UFYD01000001">
    <property type="protein sequence ID" value="STD08868.1"/>
    <property type="molecule type" value="Genomic_DNA"/>
</dbReference>
<dbReference type="Proteomes" id="UP000254876">
    <property type="component" value="Unassembled WGS sequence"/>
</dbReference>
<accession>A0A7Z7LYX3</accession>
<dbReference type="SUPFAM" id="SSF140864">
    <property type="entry name" value="TROVE domain-like"/>
    <property type="match status" value="1"/>
</dbReference>
<dbReference type="PROSITE" id="PS50988">
    <property type="entry name" value="TROVE"/>
    <property type="match status" value="1"/>
</dbReference>
<dbReference type="PANTHER" id="PTHR44791:SF1">
    <property type="entry name" value="TELOMERASE PROTEIN COMPONENT 1"/>
    <property type="match status" value="1"/>
</dbReference>
<dbReference type="Pfam" id="PF05731">
    <property type="entry name" value="TROVE"/>
    <property type="match status" value="1"/>
</dbReference>
<dbReference type="InterPro" id="IPR037214">
    <property type="entry name" value="TROVE_dom_sf"/>
</dbReference>
<comment type="caution">
    <text evidence="1">The sequence shown here is derived from an EMBL/GenBank/DDBJ whole genome shotgun (WGS) entry which is preliminary data.</text>
</comment>
<evidence type="ECO:0000313" key="2">
    <source>
        <dbReference type="Proteomes" id="UP000254876"/>
    </source>
</evidence>